<evidence type="ECO:0000313" key="1">
    <source>
        <dbReference type="EMBL" id="GJT57730.1"/>
    </source>
</evidence>
<evidence type="ECO:0008006" key="3">
    <source>
        <dbReference type="Google" id="ProtNLM"/>
    </source>
</evidence>
<protein>
    <recommendedName>
        <fullName evidence="3">Reverse transcriptase</fullName>
    </recommendedName>
</protein>
<sequence>MRLSEVKKSYDGTLVKIRENLIDTVAKNKLGKRNQRLKGRVWIDHDVVKSNEMVKKINQTLKRREQLKRLKEYVGGRPKTVNPHTFVRPMSVIAWHWVASKCITLINAIPALSLTKEPPEEGNLVRLLIKSLTRGEAETQFCLPISIDTEQFIQWILDYELPNDLVMTKNVGTYKGMGDP</sequence>
<evidence type="ECO:0000313" key="2">
    <source>
        <dbReference type="Proteomes" id="UP001151760"/>
    </source>
</evidence>
<dbReference type="EMBL" id="BQNB010016956">
    <property type="protein sequence ID" value="GJT57730.1"/>
    <property type="molecule type" value="Genomic_DNA"/>
</dbReference>
<name>A0ABQ5F3A9_9ASTR</name>
<comment type="caution">
    <text evidence="1">The sequence shown here is derived from an EMBL/GenBank/DDBJ whole genome shotgun (WGS) entry which is preliminary data.</text>
</comment>
<accession>A0ABQ5F3A9</accession>
<keyword evidence="2" id="KW-1185">Reference proteome</keyword>
<proteinExistence type="predicted"/>
<dbReference type="Proteomes" id="UP001151760">
    <property type="component" value="Unassembled WGS sequence"/>
</dbReference>
<gene>
    <name evidence="1" type="ORF">Tco_0992784</name>
</gene>
<organism evidence="1 2">
    <name type="scientific">Tanacetum coccineum</name>
    <dbReference type="NCBI Taxonomy" id="301880"/>
    <lineage>
        <taxon>Eukaryota</taxon>
        <taxon>Viridiplantae</taxon>
        <taxon>Streptophyta</taxon>
        <taxon>Embryophyta</taxon>
        <taxon>Tracheophyta</taxon>
        <taxon>Spermatophyta</taxon>
        <taxon>Magnoliopsida</taxon>
        <taxon>eudicotyledons</taxon>
        <taxon>Gunneridae</taxon>
        <taxon>Pentapetalae</taxon>
        <taxon>asterids</taxon>
        <taxon>campanulids</taxon>
        <taxon>Asterales</taxon>
        <taxon>Asteraceae</taxon>
        <taxon>Asteroideae</taxon>
        <taxon>Anthemideae</taxon>
        <taxon>Anthemidinae</taxon>
        <taxon>Tanacetum</taxon>
    </lineage>
</organism>
<reference evidence="1" key="1">
    <citation type="journal article" date="2022" name="Int. J. Mol. Sci.">
        <title>Draft Genome of Tanacetum Coccineum: Genomic Comparison of Closely Related Tanacetum-Family Plants.</title>
        <authorList>
            <person name="Yamashiro T."/>
            <person name="Shiraishi A."/>
            <person name="Nakayama K."/>
            <person name="Satake H."/>
        </authorList>
    </citation>
    <scope>NUCLEOTIDE SEQUENCE</scope>
</reference>
<reference evidence="1" key="2">
    <citation type="submission" date="2022-01" db="EMBL/GenBank/DDBJ databases">
        <authorList>
            <person name="Yamashiro T."/>
            <person name="Shiraishi A."/>
            <person name="Satake H."/>
            <person name="Nakayama K."/>
        </authorList>
    </citation>
    <scope>NUCLEOTIDE SEQUENCE</scope>
</reference>